<feature type="transmembrane region" description="Helical" evidence="1">
    <location>
        <begin position="20"/>
        <end position="40"/>
    </location>
</feature>
<name>A0A1S8CYW9_9GAMM</name>
<dbReference type="EMBL" id="MLCN01000008">
    <property type="protein sequence ID" value="ONG41660.1"/>
    <property type="molecule type" value="Genomic_DNA"/>
</dbReference>
<keyword evidence="1" id="KW-1133">Transmembrane helix</keyword>
<dbReference type="STRING" id="1907941.BKE30_04375"/>
<keyword evidence="1" id="KW-0472">Membrane</keyword>
<evidence type="ECO:0000313" key="3">
    <source>
        <dbReference type="Proteomes" id="UP000192132"/>
    </source>
</evidence>
<organism evidence="2 3">
    <name type="scientific">Alkanindiges hydrocarboniclasticus</name>
    <dbReference type="NCBI Taxonomy" id="1907941"/>
    <lineage>
        <taxon>Bacteria</taxon>
        <taxon>Pseudomonadati</taxon>
        <taxon>Pseudomonadota</taxon>
        <taxon>Gammaproteobacteria</taxon>
        <taxon>Moraxellales</taxon>
        <taxon>Moraxellaceae</taxon>
        <taxon>Alkanindiges</taxon>
    </lineage>
</organism>
<gene>
    <name evidence="2" type="ORF">BKE30_04375</name>
</gene>
<sequence length="78" mass="8936">MNLGKQFSQANFFNNATNLAFIVFLIGTSVAGLIYLTLAIRHFSLSRNNIKCLQRISFIALLPALLWFLWMFLFHLGL</sequence>
<comment type="caution">
    <text evidence="2">The sequence shown here is derived from an EMBL/GenBank/DDBJ whole genome shotgun (WGS) entry which is preliminary data.</text>
</comment>
<proteinExistence type="predicted"/>
<keyword evidence="3" id="KW-1185">Reference proteome</keyword>
<reference evidence="2 3" key="1">
    <citation type="submission" date="2016-10" db="EMBL/GenBank/DDBJ databases">
        <title>Draft Genome sequence of Alkanindiges sp. strain H1.</title>
        <authorList>
            <person name="Subhash Y."/>
            <person name="Lee S."/>
        </authorList>
    </citation>
    <scope>NUCLEOTIDE SEQUENCE [LARGE SCALE GENOMIC DNA]</scope>
    <source>
        <strain evidence="2 3">H1</strain>
    </source>
</reference>
<dbReference type="Proteomes" id="UP000192132">
    <property type="component" value="Unassembled WGS sequence"/>
</dbReference>
<evidence type="ECO:0000313" key="2">
    <source>
        <dbReference type="EMBL" id="ONG41660.1"/>
    </source>
</evidence>
<accession>A0A1S8CYW9</accession>
<feature type="transmembrane region" description="Helical" evidence="1">
    <location>
        <begin position="52"/>
        <end position="73"/>
    </location>
</feature>
<dbReference type="AlphaFoldDB" id="A0A1S8CYW9"/>
<protein>
    <submittedName>
        <fullName evidence="2">Uncharacterized protein</fullName>
    </submittedName>
</protein>
<keyword evidence="1" id="KW-0812">Transmembrane</keyword>
<evidence type="ECO:0000256" key="1">
    <source>
        <dbReference type="SAM" id="Phobius"/>
    </source>
</evidence>